<dbReference type="InParanoid" id="C7RBR0"/>
<organism evidence="2 3">
    <name type="scientific">Kangiella koreensis (strain DSM 16069 / JCM 12317 / KCTC 12182 / SW-125)</name>
    <dbReference type="NCBI Taxonomy" id="523791"/>
    <lineage>
        <taxon>Bacteria</taxon>
        <taxon>Pseudomonadati</taxon>
        <taxon>Pseudomonadota</taxon>
        <taxon>Gammaproteobacteria</taxon>
        <taxon>Kangiellales</taxon>
        <taxon>Kangiellaceae</taxon>
        <taxon>Kangiella</taxon>
    </lineage>
</organism>
<evidence type="ECO:0000256" key="1">
    <source>
        <dbReference type="SAM" id="SignalP"/>
    </source>
</evidence>
<dbReference type="HOGENOM" id="CLU_1945893_0_0_6"/>
<feature type="chain" id="PRO_5002982373" evidence="1">
    <location>
        <begin position="23"/>
        <end position="129"/>
    </location>
</feature>
<protein>
    <submittedName>
        <fullName evidence="2">Uncharacterized protein</fullName>
    </submittedName>
</protein>
<reference evidence="2 3" key="1">
    <citation type="journal article" date="2009" name="Stand. Genomic Sci.">
        <title>Complete genome sequence of Kangiella koreensis type strain (SW-125).</title>
        <authorList>
            <person name="Han C."/>
            <person name="Sikorski J."/>
            <person name="Lapidus A."/>
            <person name="Nolan M."/>
            <person name="Glavina Del Rio T."/>
            <person name="Tice H."/>
            <person name="Cheng J.F."/>
            <person name="Lucas S."/>
            <person name="Chen F."/>
            <person name="Copeland A."/>
            <person name="Ivanova N."/>
            <person name="Mavromatis K."/>
            <person name="Ovchinnikova G."/>
            <person name="Pati A."/>
            <person name="Bruce D."/>
            <person name="Goodwin L."/>
            <person name="Pitluck S."/>
            <person name="Chen A."/>
            <person name="Palaniappan K."/>
            <person name="Land M."/>
            <person name="Hauser L."/>
            <person name="Chang Y.J."/>
            <person name="Jeffries C.D."/>
            <person name="Chain P."/>
            <person name="Saunders E."/>
            <person name="Brettin T."/>
            <person name="Goker M."/>
            <person name="Tindall B.J."/>
            <person name="Bristow J."/>
            <person name="Eisen J.A."/>
            <person name="Markowitz V."/>
            <person name="Hugenholtz P."/>
            <person name="Kyrpides N.C."/>
            <person name="Klenk H.P."/>
            <person name="Detter J.C."/>
        </authorList>
    </citation>
    <scope>NUCLEOTIDE SEQUENCE [LARGE SCALE GENOMIC DNA]</scope>
    <source>
        <strain evidence="3">DSM 16069 / KCTC 12182 / SW-125</strain>
    </source>
</reference>
<dbReference type="EMBL" id="CP001707">
    <property type="protein sequence ID" value="ACV26702.1"/>
    <property type="molecule type" value="Genomic_DNA"/>
</dbReference>
<proteinExistence type="predicted"/>
<feature type="signal peptide" evidence="1">
    <location>
        <begin position="1"/>
        <end position="22"/>
    </location>
</feature>
<dbReference type="AlphaFoldDB" id="C7RBR0"/>
<keyword evidence="1" id="KW-0732">Signal</keyword>
<sequence>MLHVFKLLLALIALVISSSVLACESYTDSKSKVLQISKLVIEPHSDTQKLKKLSSHHFQQETEREELHQCRCCDLGCNGSCADCITCVVAYPAMDNLPDKALGIVNLRVNVYQKCDVTPPFFSIEHPPQ</sequence>
<name>C7RBR0_KANKD</name>
<evidence type="ECO:0000313" key="3">
    <source>
        <dbReference type="Proteomes" id="UP000001231"/>
    </source>
</evidence>
<dbReference type="STRING" id="523791.Kkor_1286"/>
<accession>C7RBR0</accession>
<dbReference type="PROSITE" id="PS51257">
    <property type="entry name" value="PROKAR_LIPOPROTEIN"/>
    <property type="match status" value="1"/>
</dbReference>
<keyword evidence="3" id="KW-1185">Reference proteome</keyword>
<evidence type="ECO:0000313" key="2">
    <source>
        <dbReference type="EMBL" id="ACV26702.1"/>
    </source>
</evidence>
<gene>
    <name evidence="2" type="ordered locus">Kkor_1286</name>
</gene>
<dbReference type="KEGG" id="kko:Kkor_1286"/>
<dbReference type="Proteomes" id="UP000001231">
    <property type="component" value="Chromosome"/>
</dbReference>